<reference evidence="1" key="1">
    <citation type="submission" date="2018-05" db="EMBL/GenBank/DDBJ databases">
        <authorList>
            <person name="Lanie J.A."/>
            <person name="Ng W.-L."/>
            <person name="Kazmierczak K.M."/>
            <person name="Andrzejewski T.M."/>
            <person name="Davidsen T.M."/>
            <person name="Wayne K.J."/>
            <person name="Tettelin H."/>
            <person name="Glass J.I."/>
            <person name="Rusch D."/>
            <person name="Podicherti R."/>
            <person name="Tsui H.-C.T."/>
            <person name="Winkler M.E."/>
        </authorList>
    </citation>
    <scope>NUCLEOTIDE SEQUENCE</scope>
</reference>
<dbReference type="AlphaFoldDB" id="A0A382RBB7"/>
<accession>A0A382RBB7</accession>
<protein>
    <submittedName>
        <fullName evidence="1">Uncharacterized protein</fullName>
    </submittedName>
</protein>
<sequence>MSPAKPPSSPFDLTTRWQGTIGANGFLFIALPTARCALGRPIISARPPYEITFPGGTFFSAS</sequence>
<dbReference type="EMBL" id="UINC01120061">
    <property type="protein sequence ID" value="SVC94298.1"/>
    <property type="molecule type" value="Genomic_DNA"/>
</dbReference>
<gene>
    <name evidence="1" type="ORF">METZ01_LOCUS347152</name>
</gene>
<name>A0A382RBB7_9ZZZZ</name>
<evidence type="ECO:0000313" key="1">
    <source>
        <dbReference type="EMBL" id="SVC94298.1"/>
    </source>
</evidence>
<organism evidence="1">
    <name type="scientific">marine metagenome</name>
    <dbReference type="NCBI Taxonomy" id="408172"/>
    <lineage>
        <taxon>unclassified sequences</taxon>
        <taxon>metagenomes</taxon>
        <taxon>ecological metagenomes</taxon>
    </lineage>
</organism>
<proteinExistence type="predicted"/>